<dbReference type="Proteomes" id="UP000002058">
    <property type="component" value="Unassembled WGS sequence"/>
</dbReference>
<keyword evidence="4" id="KW-1185">Reference proteome</keyword>
<dbReference type="AlphaFoldDB" id="C4JI32"/>
<reference evidence="4" key="1">
    <citation type="journal article" date="2009" name="Genome Res.">
        <title>Comparative genomic analyses of the human fungal pathogens Coccidioides and their relatives.</title>
        <authorList>
            <person name="Sharpton T.J."/>
            <person name="Stajich J.E."/>
            <person name="Rounsley S.D."/>
            <person name="Gardner M.J."/>
            <person name="Wortman J.R."/>
            <person name="Jordar V.S."/>
            <person name="Maiti R."/>
            <person name="Kodira C.D."/>
            <person name="Neafsey D.E."/>
            <person name="Zeng Q."/>
            <person name="Hung C.-Y."/>
            <person name="McMahan C."/>
            <person name="Muszewska A."/>
            <person name="Grynberg M."/>
            <person name="Mandel M.A."/>
            <person name="Kellner E.M."/>
            <person name="Barker B.M."/>
            <person name="Galgiani J.N."/>
            <person name="Orbach M.J."/>
            <person name="Kirkland T.N."/>
            <person name="Cole G.T."/>
            <person name="Henn M.R."/>
            <person name="Birren B.W."/>
            <person name="Taylor J.W."/>
        </authorList>
    </citation>
    <scope>NUCLEOTIDE SEQUENCE [LARGE SCALE GENOMIC DNA]</scope>
    <source>
        <strain evidence="4">UAMH 1704</strain>
    </source>
</reference>
<name>C4JI32_UNCRE</name>
<dbReference type="EMBL" id="CH476615">
    <property type="protein sequence ID" value="EEP76608.1"/>
    <property type="molecule type" value="Genomic_DNA"/>
</dbReference>
<feature type="compositionally biased region" description="Polar residues" evidence="1">
    <location>
        <begin position="42"/>
        <end position="55"/>
    </location>
</feature>
<accession>C4JI32</accession>
<dbReference type="PANTHER" id="PTHR34618:SF4">
    <property type="entry name" value="CAS1"/>
    <property type="match status" value="1"/>
</dbReference>
<dbReference type="HOGENOM" id="CLU_047729_5_2_1"/>
<sequence>MRFTNPSLLVALLAAADFAAGHGAIVSATGDQGGQGSAIGIDQNTPRDGTRRTPFQQDTTRFRGANRDTCGETLLNGDNDIEAGTEQVMSDNGGTLPQVSPGGTLEMTLHQVNADGGGPYKCMIDSTGTGTNWQNIEVTQNVPGRLGINLRGRKSDFVCLTRLPTS</sequence>
<dbReference type="PANTHER" id="PTHR34618">
    <property type="entry name" value="SURFACE PROTEIN MAS1, PUTATIVE-RELATED"/>
    <property type="match status" value="1"/>
</dbReference>
<evidence type="ECO:0000313" key="3">
    <source>
        <dbReference type="EMBL" id="EEP76608.1"/>
    </source>
</evidence>
<feature type="signal peptide" evidence="2">
    <location>
        <begin position="1"/>
        <end position="23"/>
    </location>
</feature>
<dbReference type="RefSeq" id="XP_002541941.1">
    <property type="nucleotide sequence ID" value="XM_002541895.1"/>
</dbReference>
<dbReference type="InterPro" id="IPR021476">
    <property type="entry name" value="Egh16-like"/>
</dbReference>
<gene>
    <name evidence="3" type="ORF">UREG_01457</name>
</gene>
<dbReference type="KEGG" id="ure:UREG_01457"/>
<dbReference type="Pfam" id="PF11327">
    <property type="entry name" value="Egh16-like"/>
    <property type="match status" value="1"/>
</dbReference>
<protein>
    <submittedName>
        <fullName evidence="3">Uncharacterized protein</fullName>
    </submittedName>
</protein>
<feature type="region of interest" description="Disordered" evidence="1">
    <location>
        <begin position="28"/>
        <end position="55"/>
    </location>
</feature>
<dbReference type="GeneID" id="8440711"/>
<organism evidence="3 4">
    <name type="scientific">Uncinocarpus reesii (strain UAMH 1704)</name>
    <dbReference type="NCBI Taxonomy" id="336963"/>
    <lineage>
        <taxon>Eukaryota</taxon>
        <taxon>Fungi</taxon>
        <taxon>Dikarya</taxon>
        <taxon>Ascomycota</taxon>
        <taxon>Pezizomycotina</taxon>
        <taxon>Eurotiomycetes</taxon>
        <taxon>Eurotiomycetidae</taxon>
        <taxon>Onygenales</taxon>
        <taxon>Onygenaceae</taxon>
        <taxon>Uncinocarpus</taxon>
    </lineage>
</organism>
<proteinExistence type="predicted"/>
<dbReference type="eggNOG" id="ENOG502QUBE">
    <property type="taxonomic scope" value="Eukaryota"/>
</dbReference>
<dbReference type="VEuPathDB" id="FungiDB:UREG_01457"/>
<evidence type="ECO:0000256" key="2">
    <source>
        <dbReference type="SAM" id="SignalP"/>
    </source>
</evidence>
<dbReference type="OMA" id="GMQCTGT"/>
<feature type="chain" id="PRO_5002939283" evidence="2">
    <location>
        <begin position="24"/>
        <end position="166"/>
    </location>
</feature>
<keyword evidence="2" id="KW-0732">Signal</keyword>
<dbReference type="InParanoid" id="C4JI32"/>
<evidence type="ECO:0000256" key="1">
    <source>
        <dbReference type="SAM" id="MobiDB-lite"/>
    </source>
</evidence>
<dbReference type="OrthoDB" id="5418436at2759"/>
<evidence type="ECO:0000313" key="4">
    <source>
        <dbReference type="Proteomes" id="UP000002058"/>
    </source>
</evidence>